<dbReference type="InterPro" id="IPR050133">
    <property type="entry name" value="NqrDE/RnfAE_oxidrdctase"/>
</dbReference>
<feature type="transmembrane region" description="Helical" evidence="8">
    <location>
        <begin position="120"/>
        <end position="140"/>
    </location>
</feature>
<evidence type="ECO:0000256" key="1">
    <source>
        <dbReference type="ARBA" id="ARBA00004127"/>
    </source>
</evidence>
<evidence type="ECO:0000256" key="4">
    <source>
        <dbReference type="ARBA" id="ARBA00022692"/>
    </source>
</evidence>
<protein>
    <submittedName>
        <fullName evidence="9">Rnf-Nqr domain containing protein</fullName>
    </submittedName>
</protein>
<feature type="transmembrane region" description="Helical" evidence="8">
    <location>
        <begin position="161"/>
        <end position="180"/>
    </location>
</feature>
<dbReference type="PIRSF" id="PIRSF006102">
    <property type="entry name" value="NQR_DE"/>
    <property type="match status" value="1"/>
</dbReference>
<dbReference type="PANTHER" id="PTHR30335:SF0">
    <property type="entry name" value="ION-TRANSLOCATING OXIDOREDUCTASE COMPLEX SUBUNIT A"/>
    <property type="match status" value="1"/>
</dbReference>
<name>A0ABY9QLZ3_9PSED</name>
<sequence>MSDYVLVLVSATLINLLALQPGQAERDRLHVLGLCSGLLLLLGLPGSVLLERYVLAPLQWQSLQLFLLLPLMMALAWGLPHALQRLRPNWPTNGLQPLLMGNVALLGLMLQLTAEGHGPWQALIRGGLAGAGFWLALVLYNDLRERSRHAEIPVALRGLPIELLGAGVMALAFSGLNGLFTQ</sequence>
<keyword evidence="3" id="KW-0997">Cell inner membrane</keyword>
<feature type="transmembrane region" description="Helical" evidence="8">
    <location>
        <begin position="62"/>
        <end position="83"/>
    </location>
</feature>
<keyword evidence="10" id="KW-1185">Reference proteome</keyword>
<dbReference type="Proteomes" id="UP001183127">
    <property type="component" value="Chromosome"/>
</dbReference>
<feature type="transmembrane region" description="Helical" evidence="8">
    <location>
        <begin position="6"/>
        <end position="22"/>
    </location>
</feature>
<feature type="transmembrane region" description="Helical" evidence="8">
    <location>
        <begin position="29"/>
        <end position="50"/>
    </location>
</feature>
<keyword evidence="2" id="KW-0813">Transport</keyword>
<reference evidence="9 10" key="1">
    <citation type="submission" date="2023-08" db="EMBL/GenBank/DDBJ databases">
        <title>Complete Genome Sequence of Pseudomonas entomophila TVIN A01.</title>
        <authorList>
            <person name="Shelke T."/>
            <person name="Mahar N.S."/>
            <person name="Gupta I."/>
            <person name="Gupta V."/>
        </authorList>
    </citation>
    <scope>NUCLEOTIDE SEQUENCE [LARGE SCALE GENOMIC DNA]</scope>
    <source>
        <strain evidence="9 10">TVIN-A01</strain>
    </source>
</reference>
<evidence type="ECO:0000256" key="6">
    <source>
        <dbReference type="ARBA" id="ARBA00022989"/>
    </source>
</evidence>
<keyword evidence="3" id="KW-1003">Cell membrane</keyword>
<evidence type="ECO:0000256" key="3">
    <source>
        <dbReference type="ARBA" id="ARBA00022519"/>
    </source>
</evidence>
<proteinExistence type="predicted"/>
<keyword evidence="5" id="KW-1278">Translocase</keyword>
<keyword evidence="4 8" id="KW-0812">Transmembrane</keyword>
<dbReference type="Pfam" id="PF02508">
    <property type="entry name" value="Rnf-Nqr"/>
    <property type="match status" value="1"/>
</dbReference>
<feature type="transmembrane region" description="Helical" evidence="8">
    <location>
        <begin position="95"/>
        <end position="114"/>
    </location>
</feature>
<dbReference type="RefSeq" id="WP_011532532.1">
    <property type="nucleotide sequence ID" value="NZ_CP132921.1"/>
</dbReference>
<comment type="subcellular location">
    <subcellularLocation>
        <location evidence="1">Endomembrane system</location>
        <topology evidence="1">Multi-pass membrane protein</topology>
    </subcellularLocation>
</comment>
<evidence type="ECO:0000256" key="2">
    <source>
        <dbReference type="ARBA" id="ARBA00022448"/>
    </source>
</evidence>
<evidence type="ECO:0000313" key="9">
    <source>
        <dbReference type="EMBL" id="WMW05067.1"/>
    </source>
</evidence>
<gene>
    <name evidence="9" type="ORF">RAH46_22520</name>
</gene>
<dbReference type="InterPro" id="IPR003667">
    <property type="entry name" value="NqrDE/RnfAE"/>
</dbReference>
<dbReference type="GeneID" id="75528843"/>
<keyword evidence="6 8" id="KW-1133">Transmembrane helix</keyword>
<dbReference type="PANTHER" id="PTHR30335">
    <property type="entry name" value="INTEGRAL MEMBRANE PROTEIN OF SOXR-REDUCING COMPLEX"/>
    <property type="match status" value="1"/>
</dbReference>
<dbReference type="EMBL" id="CP132921">
    <property type="protein sequence ID" value="WMW05067.1"/>
    <property type="molecule type" value="Genomic_DNA"/>
</dbReference>
<evidence type="ECO:0000256" key="8">
    <source>
        <dbReference type="SAM" id="Phobius"/>
    </source>
</evidence>
<organism evidence="9 10">
    <name type="scientific">Pseudomonas entomophila</name>
    <dbReference type="NCBI Taxonomy" id="312306"/>
    <lineage>
        <taxon>Bacteria</taxon>
        <taxon>Pseudomonadati</taxon>
        <taxon>Pseudomonadota</taxon>
        <taxon>Gammaproteobacteria</taxon>
        <taxon>Pseudomonadales</taxon>
        <taxon>Pseudomonadaceae</taxon>
        <taxon>Pseudomonas</taxon>
    </lineage>
</organism>
<accession>A0ABY9QLZ3</accession>
<evidence type="ECO:0000256" key="5">
    <source>
        <dbReference type="ARBA" id="ARBA00022967"/>
    </source>
</evidence>
<evidence type="ECO:0000256" key="7">
    <source>
        <dbReference type="ARBA" id="ARBA00023136"/>
    </source>
</evidence>
<keyword evidence="7 8" id="KW-0472">Membrane</keyword>
<evidence type="ECO:0000313" key="10">
    <source>
        <dbReference type="Proteomes" id="UP001183127"/>
    </source>
</evidence>